<reference evidence="2 3" key="1">
    <citation type="submission" date="2020-04" db="EMBL/GenBank/DDBJ databases">
        <title>Paenibacillus algicola sp. nov., a novel marine bacterium producing alginate lyase.</title>
        <authorList>
            <person name="Huang H."/>
        </authorList>
    </citation>
    <scope>NUCLEOTIDE SEQUENCE [LARGE SCALE GENOMIC DNA]</scope>
    <source>
        <strain evidence="2 3">L7-75</strain>
    </source>
</reference>
<dbReference type="EMBL" id="JABBPN010000003">
    <property type="protein sequence ID" value="NMO95076.1"/>
    <property type="molecule type" value="Genomic_DNA"/>
</dbReference>
<feature type="compositionally biased region" description="Basic and acidic residues" evidence="1">
    <location>
        <begin position="1"/>
        <end position="17"/>
    </location>
</feature>
<feature type="region of interest" description="Disordered" evidence="1">
    <location>
        <begin position="1"/>
        <end position="21"/>
    </location>
</feature>
<evidence type="ECO:0000313" key="3">
    <source>
        <dbReference type="Proteomes" id="UP000565468"/>
    </source>
</evidence>
<proteinExistence type="predicted"/>
<comment type="caution">
    <text evidence="2">The sequence shown here is derived from an EMBL/GenBank/DDBJ whole genome shotgun (WGS) entry which is preliminary data.</text>
</comment>
<sequence>MSFDDLLKDLQGQKDVQEDPNNISLSKLFNDSFMRKHTRHQSFDEFNEKGNFQVQTYEDVSNILEELYDRHVARETDFRDWNHMLDTAKKEYNPS</sequence>
<dbReference type="RefSeq" id="WP_169504092.1">
    <property type="nucleotide sequence ID" value="NZ_JABBPN010000003.1"/>
</dbReference>
<keyword evidence="3" id="KW-1185">Reference proteome</keyword>
<dbReference type="AlphaFoldDB" id="A0A848M3C1"/>
<evidence type="ECO:0000256" key="1">
    <source>
        <dbReference type="SAM" id="MobiDB-lite"/>
    </source>
</evidence>
<name>A0A848M3C1_PAELE</name>
<gene>
    <name evidence="2" type="ORF">HII30_04655</name>
</gene>
<organism evidence="2 3">
    <name type="scientific">Paenibacillus lemnae</name>
    <dbReference type="NCBI Taxonomy" id="1330551"/>
    <lineage>
        <taxon>Bacteria</taxon>
        <taxon>Bacillati</taxon>
        <taxon>Bacillota</taxon>
        <taxon>Bacilli</taxon>
        <taxon>Bacillales</taxon>
        <taxon>Paenibacillaceae</taxon>
        <taxon>Paenibacillus</taxon>
    </lineage>
</organism>
<dbReference type="Proteomes" id="UP000565468">
    <property type="component" value="Unassembled WGS sequence"/>
</dbReference>
<evidence type="ECO:0000313" key="2">
    <source>
        <dbReference type="EMBL" id="NMO95076.1"/>
    </source>
</evidence>
<protein>
    <submittedName>
        <fullName evidence="2">Uncharacterized protein</fullName>
    </submittedName>
</protein>
<accession>A0A848M3C1</accession>